<dbReference type="AlphaFoldDB" id="A0AAF0F7T6"/>
<reference evidence="1" key="1">
    <citation type="submission" date="2023-02" db="EMBL/GenBank/DDBJ databases">
        <title>Mating type loci evolution in Malassezia.</title>
        <authorList>
            <person name="Coelho M.A."/>
        </authorList>
    </citation>
    <scope>NUCLEOTIDE SEQUENCE</scope>
    <source>
        <strain evidence="1">CBS 14136</strain>
    </source>
</reference>
<proteinExistence type="predicted"/>
<evidence type="ECO:0000313" key="1">
    <source>
        <dbReference type="EMBL" id="WFD43960.1"/>
    </source>
</evidence>
<sequence length="66" mass="7690">MGYDEGRRKAEPPVRIPRATLPDLRQEQFFLTTIRRHVEVHDTQDGTLVLESESETPWQGITNIAW</sequence>
<organism evidence="1 2">
    <name type="scientific">Malassezia psittaci</name>
    <dbReference type="NCBI Taxonomy" id="1821823"/>
    <lineage>
        <taxon>Eukaryota</taxon>
        <taxon>Fungi</taxon>
        <taxon>Dikarya</taxon>
        <taxon>Basidiomycota</taxon>
        <taxon>Ustilaginomycotina</taxon>
        <taxon>Malasseziomycetes</taxon>
        <taxon>Malasseziales</taxon>
        <taxon>Malasseziaceae</taxon>
        <taxon>Malassezia</taxon>
    </lineage>
</organism>
<evidence type="ECO:0000313" key="2">
    <source>
        <dbReference type="Proteomes" id="UP001214628"/>
    </source>
</evidence>
<protein>
    <submittedName>
        <fullName evidence="1">Uncharacterized protein</fullName>
    </submittedName>
</protein>
<keyword evidence="2" id="KW-1185">Reference proteome</keyword>
<dbReference type="EMBL" id="CP118377">
    <property type="protein sequence ID" value="WFD43960.1"/>
    <property type="molecule type" value="Genomic_DNA"/>
</dbReference>
<accession>A0AAF0F7T6</accession>
<name>A0AAF0F7T6_9BASI</name>
<dbReference type="Proteomes" id="UP001214628">
    <property type="component" value="Chromosome 3"/>
</dbReference>
<gene>
    <name evidence="1" type="ORF">MPSI1_002625</name>
</gene>